<organism evidence="1 2">
    <name type="scientific">Enterobacter agglomerans</name>
    <name type="common">Erwinia herbicola</name>
    <name type="synonym">Pantoea agglomerans</name>
    <dbReference type="NCBI Taxonomy" id="549"/>
    <lineage>
        <taxon>Bacteria</taxon>
        <taxon>Pseudomonadati</taxon>
        <taxon>Pseudomonadota</taxon>
        <taxon>Gammaproteobacteria</taxon>
        <taxon>Enterobacterales</taxon>
        <taxon>Erwiniaceae</taxon>
        <taxon>Pantoea</taxon>
        <taxon>Pantoea agglomerans group</taxon>
    </lineage>
</organism>
<evidence type="ECO:0000313" key="2">
    <source>
        <dbReference type="Proteomes" id="UP000254640"/>
    </source>
</evidence>
<reference evidence="1 2" key="1">
    <citation type="submission" date="2018-06" db="EMBL/GenBank/DDBJ databases">
        <authorList>
            <consortium name="Pathogen Informatics"/>
            <person name="Doyle S."/>
        </authorList>
    </citation>
    <scope>NUCLEOTIDE SEQUENCE [LARGE SCALE GENOMIC DNA]</scope>
    <source>
        <strain evidence="1 2">NCTC9381</strain>
    </source>
</reference>
<accession>A0A379A9H5</accession>
<sequence>MQLARWAAAAGRIVRPEGNNVIAGKYFAGGHGEPERSRAENKASTRNHNACYVIPEEWSKPLRQAAVESTDASRVPWLAIMYAMAPEKP</sequence>
<dbReference type="Proteomes" id="UP000254640">
    <property type="component" value="Unassembled WGS sequence"/>
</dbReference>
<proteinExistence type="predicted"/>
<dbReference type="EMBL" id="UGSO01000001">
    <property type="protein sequence ID" value="SUB14511.1"/>
    <property type="molecule type" value="Genomic_DNA"/>
</dbReference>
<gene>
    <name evidence="1" type="ORF">NCTC9381_00360</name>
</gene>
<protein>
    <submittedName>
        <fullName evidence="1">Uncharacterized protein</fullName>
    </submittedName>
</protein>
<keyword evidence="2" id="KW-1185">Reference proteome</keyword>
<dbReference type="AlphaFoldDB" id="A0A379A9H5"/>
<name>A0A379A9H5_ENTAG</name>
<evidence type="ECO:0000313" key="1">
    <source>
        <dbReference type="EMBL" id="SUB14511.1"/>
    </source>
</evidence>